<protein>
    <recommendedName>
        <fullName evidence="4">6-phosphofructokinase</fullName>
        <ecNumber evidence="4">2.7.1.11</ecNumber>
    </recommendedName>
</protein>
<dbReference type="Pfam" id="PF00365">
    <property type="entry name" value="PFK"/>
    <property type="match status" value="1"/>
</dbReference>
<keyword evidence="6" id="KW-0808">Transferase</keyword>
<evidence type="ECO:0000256" key="2">
    <source>
        <dbReference type="ARBA" id="ARBA00004496"/>
    </source>
</evidence>
<dbReference type="GO" id="GO:0046872">
    <property type="term" value="F:metal ion binding"/>
    <property type="evidence" value="ECO:0007669"/>
    <property type="project" value="UniProtKB-KW"/>
</dbReference>
<evidence type="ECO:0000256" key="11">
    <source>
        <dbReference type="ARBA" id="ARBA00022842"/>
    </source>
</evidence>
<dbReference type="InterPro" id="IPR022953">
    <property type="entry name" value="ATP_PFK"/>
</dbReference>
<dbReference type="InterPro" id="IPR035966">
    <property type="entry name" value="PKF_sf"/>
</dbReference>
<dbReference type="PRINTS" id="PR00476">
    <property type="entry name" value="PHFRCTKINASE"/>
</dbReference>
<keyword evidence="9 16" id="KW-0418">Kinase</keyword>
<keyword evidence="17" id="KW-1185">Reference proteome</keyword>
<dbReference type="GO" id="GO:0070095">
    <property type="term" value="F:fructose-6-phosphate binding"/>
    <property type="evidence" value="ECO:0007669"/>
    <property type="project" value="TreeGrafter"/>
</dbReference>
<dbReference type="Gene3D" id="3.40.50.460">
    <property type="entry name" value="Phosphofructokinase domain"/>
    <property type="match status" value="1"/>
</dbReference>
<dbReference type="RefSeq" id="WP_072962253.1">
    <property type="nucleotide sequence ID" value="NZ_FQUH01000020.1"/>
</dbReference>
<dbReference type="GO" id="GO:0005524">
    <property type="term" value="F:ATP binding"/>
    <property type="evidence" value="ECO:0007669"/>
    <property type="project" value="UniProtKB-KW"/>
</dbReference>
<name>A0A1M5FM59_VIBGA</name>
<comment type="subcellular location">
    <subcellularLocation>
        <location evidence="2">Cytoplasm</location>
    </subcellularLocation>
</comment>
<keyword evidence="7" id="KW-0479">Metal-binding</keyword>
<dbReference type="PIRSF" id="PIRSF000532">
    <property type="entry name" value="ATP_PFK_prok"/>
    <property type="match status" value="1"/>
</dbReference>
<keyword evidence="5" id="KW-0963">Cytoplasm</keyword>
<keyword evidence="10" id="KW-0067">ATP-binding</keyword>
<evidence type="ECO:0000256" key="12">
    <source>
        <dbReference type="ARBA" id="ARBA00023152"/>
    </source>
</evidence>
<dbReference type="EC" id="2.7.1.11" evidence="4"/>
<feature type="domain" description="Phosphofructokinase" evidence="15">
    <location>
        <begin position="2"/>
        <end position="279"/>
    </location>
</feature>
<comment type="pathway">
    <text evidence="3">Carbohydrate degradation; glycolysis; D-glyceraldehyde 3-phosphate and glycerone phosphate from D-glucose: step 3/4.</text>
</comment>
<dbReference type="PANTHER" id="PTHR13697">
    <property type="entry name" value="PHOSPHOFRUCTOKINASE"/>
    <property type="match status" value="1"/>
</dbReference>
<evidence type="ECO:0000256" key="3">
    <source>
        <dbReference type="ARBA" id="ARBA00004679"/>
    </source>
</evidence>
<dbReference type="Proteomes" id="UP000184159">
    <property type="component" value="Unassembled WGS sequence"/>
</dbReference>
<evidence type="ECO:0000256" key="9">
    <source>
        <dbReference type="ARBA" id="ARBA00022777"/>
    </source>
</evidence>
<evidence type="ECO:0000256" key="4">
    <source>
        <dbReference type="ARBA" id="ARBA00012055"/>
    </source>
</evidence>
<evidence type="ECO:0000256" key="1">
    <source>
        <dbReference type="ARBA" id="ARBA00001946"/>
    </source>
</evidence>
<dbReference type="GO" id="GO:0003872">
    <property type="term" value="F:6-phosphofructokinase activity"/>
    <property type="evidence" value="ECO:0007669"/>
    <property type="project" value="UniProtKB-EC"/>
</dbReference>
<dbReference type="Gene3D" id="3.40.50.450">
    <property type="match status" value="1"/>
</dbReference>
<dbReference type="SUPFAM" id="SSF53784">
    <property type="entry name" value="Phosphofructokinase"/>
    <property type="match status" value="1"/>
</dbReference>
<proteinExistence type="inferred from homology"/>
<evidence type="ECO:0000256" key="14">
    <source>
        <dbReference type="ARBA" id="ARBA00048070"/>
    </source>
</evidence>
<dbReference type="GO" id="GO:0042802">
    <property type="term" value="F:identical protein binding"/>
    <property type="evidence" value="ECO:0007669"/>
    <property type="project" value="TreeGrafter"/>
</dbReference>
<evidence type="ECO:0000256" key="7">
    <source>
        <dbReference type="ARBA" id="ARBA00022723"/>
    </source>
</evidence>
<comment type="catalytic activity">
    <reaction evidence="14">
        <text>beta-D-fructose 6-phosphate + ATP = beta-D-fructose 1,6-bisphosphate + ADP + H(+)</text>
        <dbReference type="Rhea" id="RHEA:16109"/>
        <dbReference type="ChEBI" id="CHEBI:15378"/>
        <dbReference type="ChEBI" id="CHEBI:30616"/>
        <dbReference type="ChEBI" id="CHEBI:32966"/>
        <dbReference type="ChEBI" id="CHEBI:57634"/>
        <dbReference type="ChEBI" id="CHEBI:456216"/>
        <dbReference type="EC" id="2.7.1.11"/>
    </reaction>
</comment>
<dbReference type="GO" id="GO:0061621">
    <property type="term" value="P:canonical glycolysis"/>
    <property type="evidence" value="ECO:0007669"/>
    <property type="project" value="TreeGrafter"/>
</dbReference>
<dbReference type="AlphaFoldDB" id="A0A1M5FM59"/>
<dbReference type="GO" id="GO:0005945">
    <property type="term" value="C:6-phosphofructokinase complex"/>
    <property type="evidence" value="ECO:0007669"/>
    <property type="project" value="TreeGrafter"/>
</dbReference>
<evidence type="ECO:0000259" key="15">
    <source>
        <dbReference type="Pfam" id="PF00365"/>
    </source>
</evidence>
<dbReference type="InterPro" id="IPR000023">
    <property type="entry name" value="Phosphofructokinase_dom"/>
</dbReference>
<evidence type="ECO:0000313" key="17">
    <source>
        <dbReference type="Proteomes" id="UP000184159"/>
    </source>
</evidence>
<evidence type="ECO:0000256" key="6">
    <source>
        <dbReference type="ARBA" id="ARBA00022679"/>
    </source>
</evidence>
<dbReference type="PANTHER" id="PTHR13697:SF4">
    <property type="entry name" value="ATP-DEPENDENT 6-PHOSPHOFRUCTOKINASE"/>
    <property type="match status" value="1"/>
</dbReference>
<evidence type="ECO:0000256" key="8">
    <source>
        <dbReference type="ARBA" id="ARBA00022741"/>
    </source>
</evidence>
<keyword evidence="12" id="KW-0324">Glycolysis</keyword>
<comment type="similarity">
    <text evidence="13">Belongs to the phosphofructokinase type A (PFKA) family.</text>
</comment>
<dbReference type="GO" id="GO:0016208">
    <property type="term" value="F:AMP binding"/>
    <property type="evidence" value="ECO:0007669"/>
    <property type="project" value="TreeGrafter"/>
</dbReference>
<dbReference type="GO" id="GO:0006002">
    <property type="term" value="P:fructose 6-phosphate metabolic process"/>
    <property type="evidence" value="ECO:0007669"/>
    <property type="project" value="InterPro"/>
</dbReference>
<evidence type="ECO:0000256" key="5">
    <source>
        <dbReference type="ARBA" id="ARBA00022490"/>
    </source>
</evidence>
<reference evidence="17" key="1">
    <citation type="submission" date="2016-11" db="EMBL/GenBank/DDBJ databases">
        <authorList>
            <person name="Varghese N."/>
            <person name="Submissions S."/>
        </authorList>
    </citation>
    <scope>NUCLEOTIDE SEQUENCE [LARGE SCALE GENOMIC DNA]</scope>
    <source>
        <strain evidence="17">DSM 21264</strain>
    </source>
</reference>
<keyword evidence="11" id="KW-0460">Magnesium</keyword>
<accession>A0A1M5FM59</accession>
<evidence type="ECO:0000256" key="10">
    <source>
        <dbReference type="ARBA" id="ARBA00022840"/>
    </source>
</evidence>
<dbReference type="InterPro" id="IPR012003">
    <property type="entry name" value="ATP_PFK_prok-type"/>
</dbReference>
<dbReference type="UniPathway" id="UPA00109">
    <property type="reaction ID" value="UER00182"/>
</dbReference>
<evidence type="ECO:0000256" key="13">
    <source>
        <dbReference type="ARBA" id="ARBA00038478"/>
    </source>
</evidence>
<evidence type="ECO:0000313" key="16">
    <source>
        <dbReference type="EMBL" id="SHF92519.1"/>
    </source>
</evidence>
<gene>
    <name evidence="16" type="ORF">SAMN02745781_03527</name>
</gene>
<dbReference type="EMBL" id="FQUH01000020">
    <property type="protein sequence ID" value="SHF92519.1"/>
    <property type="molecule type" value="Genomic_DNA"/>
</dbReference>
<sequence length="326" mass="35639">MKIGIVISGGDGAGINNFIFQVARLSGADITIFNGGIYGLLNGSKIDISYRDLIDYSISSMPIISSGRSERHLNPREYDLIASRLKKEKISVLILAGGDGSMKFLHKLSQYGVNCFGVGMTVDNDLEGSEYTIGFSTACEEVLHEVTKLRNTGRALPNRVFMVEVLGAYCGELTLQSAIKSNADFALIPEHMIPTEELASRVKDKLAIQNSVIILCAESYTHEYTPGFQGSIDTVAEQLEPLIGIRIRKTTLGFGLRNGNPTTEEIYQGTIAASEVVRCIKSGMANKVIVINASNKPIPVDLNTMQNRTIDKEGHYFKLAKQLEII</sequence>
<dbReference type="GO" id="GO:0048029">
    <property type="term" value="F:monosaccharide binding"/>
    <property type="evidence" value="ECO:0007669"/>
    <property type="project" value="TreeGrafter"/>
</dbReference>
<keyword evidence="8" id="KW-0547">Nucleotide-binding</keyword>
<comment type="cofactor">
    <cofactor evidence="1">
        <name>Mg(2+)</name>
        <dbReference type="ChEBI" id="CHEBI:18420"/>
    </cofactor>
</comment>
<dbReference type="GO" id="GO:0030388">
    <property type="term" value="P:fructose 1,6-bisphosphate metabolic process"/>
    <property type="evidence" value="ECO:0007669"/>
    <property type="project" value="TreeGrafter"/>
</dbReference>
<organism evidence="16 17">
    <name type="scientific">Vibrio gazogenes DSM 21264 = NBRC 103151</name>
    <dbReference type="NCBI Taxonomy" id="1123492"/>
    <lineage>
        <taxon>Bacteria</taxon>
        <taxon>Pseudomonadati</taxon>
        <taxon>Pseudomonadota</taxon>
        <taxon>Gammaproteobacteria</taxon>
        <taxon>Vibrionales</taxon>
        <taxon>Vibrionaceae</taxon>
        <taxon>Vibrio</taxon>
    </lineage>
</organism>